<dbReference type="GO" id="GO:0006801">
    <property type="term" value="P:superoxide metabolic process"/>
    <property type="evidence" value="ECO:0007669"/>
    <property type="project" value="InterPro"/>
</dbReference>
<keyword evidence="4" id="KW-1185">Reference proteome</keyword>
<evidence type="ECO:0000313" key="4">
    <source>
        <dbReference type="Proteomes" id="UP000254958"/>
    </source>
</evidence>
<dbReference type="InterPro" id="IPR036423">
    <property type="entry name" value="SOD-like_Cu/Zn_dom_sf"/>
</dbReference>
<reference evidence="3 4" key="1">
    <citation type="submission" date="2018-07" db="EMBL/GenBank/DDBJ databases">
        <title>Genomic Encyclopedia of Type Strains, Phase IV (KMG-IV): sequencing the most valuable type-strain genomes for metagenomic binning, comparative biology and taxonomic classification.</title>
        <authorList>
            <person name="Goeker M."/>
        </authorList>
    </citation>
    <scope>NUCLEOTIDE SEQUENCE [LARGE SCALE GENOMIC DNA]</scope>
    <source>
        <strain evidence="3 4">DSM 5603</strain>
    </source>
</reference>
<dbReference type="AlphaFoldDB" id="A0A370G245"/>
<evidence type="ECO:0000313" key="3">
    <source>
        <dbReference type="EMBL" id="RDI37310.1"/>
    </source>
</evidence>
<gene>
    <name evidence="3" type="ORF">C7453_10633</name>
</gene>
<dbReference type="Pfam" id="PF00080">
    <property type="entry name" value="Sod_Cu"/>
    <property type="match status" value="1"/>
</dbReference>
<dbReference type="InterPro" id="IPR024134">
    <property type="entry name" value="SOD_Cu/Zn_/chaperone"/>
</dbReference>
<dbReference type="EMBL" id="QQAW01000006">
    <property type="protein sequence ID" value="RDI37310.1"/>
    <property type="molecule type" value="Genomic_DNA"/>
</dbReference>
<dbReference type="InterPro" id="IPR001424">
    <property type="entry name" value="SOD_Cu_Zn_dom"/>
</dbReference>
<organism evidence="3 4">
    <name type="scientific">Gluconacetobacter liquefaciens</name>
    <name type="common">Acetobacter liquefaciens</name>
    <dbReference type="NCBI Taxonomy" id="89584"/>
    <lineage>
        <taxon>Bacteria</taxon>
        <taxon>Pseudomonadati</taxon>
        <taxon>Pseudomonadota</taxon>
        <taxon>Alphaproteobacteria</taxon>
        <taxon>Acetobacterales</taxon>
        <taxon>Acetobacteraceae</taxon>
        <taxon>Gluconacetobacter</taxon>
    </lineage>
</organism>
<dbReference type="NCBIfam" id="NF047632">
    <property type="entry name" value="SodCCaul"/>
    <property type="match status" value="1"/>
</dbReference>
<dbReference type="PANTHER" id="PTHR10003">
    <property type="entry name" value="SUPEROXIDE DISMUTASE CU-ZN -RELATED"/>
    <property type="match status" value="1"/>
</dbReference>
<comment type="caution">
    <text evidence="3">The sequence shown here is derived from an EMBL/GenBank/DDBJ whole genome shotgun (WGS) entry which is preliminary data.</text>
</comment>
<comment type="similarity">
    <text evidence="1">Belongs to the Cu-Zn superoxide dismutase family.</text>
</comment>
<dbReference type="SUPFAM" id="SSF49329">
    <property type="entry name" value="Cu,Zn superoxide dismutase-like"/>
    <property type="match status" value="1"/>
</dbReference>
<evidence type="ECO:0000259" key="2">
    <source>
        <dbReference type="Pfam" id="PF00080"/>
    </source>
</evidence>
<dbReference type="Gene3D" id="2.60.40.200">
    <property type="entry name" value="Superoxide dismutase, copper/zinc binding domain"/>
    <property type="match status" value="1"/>
</dbReference>
<dbReference type="Proteomes" id="UP000254958">
    <property type="component" value="Unassembled WGS sequence"/>
</dbReference>
<dbReference type="GO" id="GO:0005507">
    <property type="term" value="F:copper ion binding"/>
    <property type="evidence" value="ECO:0007669"/>
    <property type="project" value="InterPro"/>
</dbReference>
<sequence>MLAFQDIARADPKPGRAEFEEETMAYSCRNWVAALGLGLLALPMSAYAADKLTGDLKGSDGASHGTVEVTEAPKGVILRITATGLTPGWHGVHFHEKGDCTPPAFKSAGGHVHAHDVAKPVHGLLNANANDDGDLPNIHVGTDGTATVELYSTLVSFKGDGGRPALLDADGSSVVIHAKPDDYQTQPIGGAGDRAACAVLAQ</sequence>
<protein>
    <submittedName>
        <fullName evidence="3">Cu-Zn family superoxide dismutase</fullName>
    </submittedName>
</protein>
<evidence type="ECO:0000256" key="1">
    <source>
        <dbReference type="ARBA" id="ARBA00010457"/>
    </source>
</evidence>
<proteinExistence type="inferred from homology"/>
<name>A0A370G245_GLULI</name>
<feature type="domain" description="Superoxide dismutase copper/zinc binding" evidence="2">
    <location>
        <begin position="64"/>
        <end position="199"/>
    </location>
</feature>
<accession>A0A370G245</accession>
<dbReference type="CDD" id="cd00305">
    <property type="entry name" value="Cu-Zn_Superoxide_Dismutase"/>
    <property type="match status" value="1"/>
</dbReference>